<evidence type="ECO:0000313" key="2">
    <source>
        <dbReference type="Proteomes" id="UP000494206"/>
    </source>
</evidence>
<dbReference type="Proteomes" id="UP000494206">
    <property type="component" value="Unassembled WGS sequence"/>
</dbReference>
<accession>A0A8S1F6X2</accession>
<gene>
    <name evidence="1" type="ORF">CBOVIS_LOCUS9334</name>
</gene>
<sequence>MLILLVCFQLVYSNELLILNVTRTDTIPIEMMQLDHFRIAGLIQATCPYIAVNFITASGFKINHTKVDWSRNRIRFNCANVDDWMVLLFWVYLNFQPNWGNEERTKINGSRTSVFDWNFRHFKKSMKIDFGDGKTYRYKYKFNERIVKLTIEVPKKCNVEFSAIQMYRDERSMADANHIKSALRIV</sequence>
<organism evidence="1 2">
    <name type="scientific">Caenorhabditis bovis</name>
    <dbReference type="NCBI Taxonomy" id="2654633"/>
    <lineage>
        <taxon>Eukaryota</taxon>
        <taxon>Metazoa</taxon>
        <taxon>Ecdysozoa</taxon>
        <taxon>Nematoda</taxon>
        <taxon>Chromadorea</taxon>
        <taxon>Rhabditida</taxon>
        <taxon>Rhabditina</taxon>
        <taxon>Rhabditomorpha</taxon>
        <taxon>Rhabditoidea</taxon>
        <taxon>Rhabditidae</taxon>
        <taxon>Peloderinae</taxon>
        <taxon>Caenorhabditis</taxon>
    </lineage>
</organism>
<dbReference type="Gene3D" id="2.60.120.200">
    <property type="match status" value="1"/>
</dbReference>
<dbReference type="EMBL" id="CADEPM010000006">
    <property type="protein sequence ID" value="CAB3407398.1"/>
    <property type="molecule type" value="Genomic_DNA"/>
</dbReference>
<name>A0A8S1F6X2_9PELO</name>
<proteinExistence type="predicted"/>
<comment type="caution">
    <text evidence="1">The sequence shown here is derived from an EMBL/GenBank/DDBJ whole genome shotgun (WGS) entry which is preliminary data.</text>
</comment>
<reference evidence="1 2" key="1">
    <citation type="submission" date="2020-04" db="EMBL/GenBank/DDBJ databases">
        <authorList>
            <person name="Laetsch R D."/>
            <person name="Stevens L."/>
            <person name="Kumar S."/>
            <person name="Blaxter L. M."/>
        </authorList>
    </citation>
    <scope>NUCLEOTIDE SEQUENCE [LARGE SCALE GENOMIC DNA]</scope>
</reference>
<evidence type="ECO:0000313" key="1">
    <source>
        <dbReference type="EMBL" id="CAB3407398.1"/>
    </source>
</evidence>
<protein>
    <submittedName>
        <fullName evidence="1">Uncharacterized protein</fullName>
    </submittedName>
</protein>
<keyword evidence="2" id="KW-1185">Reference proteome</keyword>
<dbReference type="AlphaFoldDB" id="A0A8S1F6X2"/>